<dbReference type="PIRSF" id="PIRSF005572">
    <property type="entry name" value="NifS"/>
    <property type="match status" value="1"/>
</dbReference>
<keyword evidence="12" id="KW-1185">Reference proteome</keyword>
<evidence type="ECO:0000256" key="6">
    <source>
        <dbReference type="ARBA" id="ARBA00023004"/>
    </source>
</evidence>
<feature type="region of interest" description="Disordered" evidence="9">
    <location>
        <begin position="1"/>
        <end position="36"/>
    </location>
</feature>
<dbReference type="InterPro" id="IPR015424">
    <property type="entry name" value="PyrdxlP-dep_Trfase"/>
</dbReference>
<organism evidence="11 12">
    <name type="scientific">Pseudonocardia acidicola</name>
    <dbReference type="NCBI Taxonomy" id="2724939"/>
    <lineage>
        <taxon>Bacteria</taxon>
        <taxon>Bacillati</taxon>
        <taxon>Actinomycetota</taxon>
        <taxon>Actinomycetes</taxon>
        <taxon>Pseudonocardiales</taxon>
        <taxon>Pseudonocardiaceae</taxon>
        <taxon>Pseudonocardia</taxon>
    </lineage>
</organism>
<comment type="caution">
    <text evidence="11">The sequence shown here is derived from an EMBL/GenBank/DDBJ whole genome shotgun (WGS) entry which is preliminary data.</text>
</comment>
<proteinExistence type="inferred from homology"/>
<dbReference type="PANTHER" id="PTHR11601:SF34">
    <property type="entry name" value="CYSTEINE DESULFURASE"/>
    <property type="match status" value="1"/>
</dbReference>
<reference evidence="11 12" key="1">
    <citation type="submission" date="2020-04" db="EMBL/GenBank/DDBJ databases">
        <authorList>
            <person name="Klaysubun C."/>
            <person name="Duangmal K."/>
            <person name="Lipun K."/>
        </authorList>
    </citation>
    <scope>NUCLEOTIDE SEQUENCE [LARGE SCALE GENOMIC DNA]</scope>
    <source>
        <strain evidence="11 12">K10HN5</strain>
    </source>
</reference>
<dbReference type="Gene3D" id="1.10.260.50">
    <property type="match status" value="1"/>
</dbReference>
<feature type="compositionally biased region" description="Basic and acidic residues" evidence="9">
    <location>
        <begin position="1"/>
        <end position="14"/>
    </location>
</feature>
<sequence length="445" mass="46055">MDRGGARAGVRDSASRSAGRRLPWSRDDRPGRTVSSVGTYLDHAATTPMLPQAVAAMTEALSRTGNASSLHSSGRRSRRLVEEARERIAAALGARPSEVVLTTGGTESDNLAVKGLFWSRRQADPRRARVLVSEIEHHAVLESAEWLAEHEGADVELLEVDELGRVRPETLRAALAAAPERVALVSVMWANNEVGTVNPIRELAGIAHEFDVPLHTDAVQAVGILPIDFTASGADALTLTGHKLGGPYGAGALLLGREVALTPLLHGGGQERDVRSGTLDTPSVVGLGVAVELAVADAPRRAAVLTGLRDDLVGKVLAAVPDAKLNGDPGTGSIDDAPSRLPGNAHLSFPGCEGDSLLMLLDAQGIECSTGSACTAGVAQPSHVLLAMGADEATARGSLRFSLGHTSTAEDVDALASVIAGVVDRARRAGQNGAATRRPVATDGA</sequence>
<gene>
    <name evidence="11" type="ORF">HF526_26050</name>
</gene>
<dbReference type="SUPFAM" id="SSF53383">
    <property type="entry name" value="PLP-dependent transferases"/>
    <property type="match status" value="1"/>
</dbReference>
<dbReference type="InterPro" id="IPR015422">
    <property type="entry name" value="PyrdxlP-dep_Trfase_small"/>
</dbReference>
<keyword evidence="6" id="KW-0408">Iron</keyword>
<evidence type="ECO:0000256" key="5">
    <source>
        <dbReference type="ARBA" id="ARBA00022898"/>
    </source>
</evidence>
<evidence type="ECO:0000313" key="12">
    <source>
        <dbReference type="Proteomes" id="UP000820669"/>
    </source>
</evidence>
<dbReference type="InterPro" id="IPR000192">
    <property type="entry name" value="Aminotrans_V_dom"/>
</dbReference>
<keyword evidence="3" id="KW-0808">Transferase</keyword>
<keyword evidence="7" id="KW-0411">Iron-sulfur</keyword>
<evidence type="ECO:0000256" key="9">
    <source>
        <dbReference type="SAM" id="MobiDB-lite"/>
    </source>
</evidence>
<comment type="catalytic activity">
    <reaction evidence="8">
        <text>(sulfur carrier)-H + L-cysteine = (sulfur carrier)-SH + L-alanine</text>
        <dbReference type="Rhea" id="RHEA:43892"/>
        <dbReference type="Rhea" id="RHEA-COMP:14737"/>
        <dbReference type="Rhea" id="RHEA-COMP:14739"/>
        <dbReference type="ChEBI" id="CHEBI:29917"/>
        <dbReference type="ChEBI" id="CHEBI:35235"/>
        <dbReference type="ChEBI" id="CHEBI:57972"/>
        <dbReference type="ChEBI" id="CHEBI:64428"/>
        <dbReference type="EC" id="2.8.1.7"/>
    </reaction>
</comment>
<keyword evidence="5" id="KW-0663">Pyridoxal phosphate</keyword>
<evidence type="ECO:0000256" key="3">
    <source>
        <dbReference type="ARBA" id="ARBA00022679"/>
    </source>
</evidence>
<dbReference type="InterPro" id="IPR016454">
    <property type="entry name" value="Cysteine_dSase"/>
</dbReference>
<evidence type="ECO:0000256" key="2">
    <source>
        <dbReference type="ARBA" id="ARBA00006490"/>
    </source>
</evidence>
<evidence type="ECO:0000259" key="10">
    <source>
        <dbReference type="Pfam" id="PF00266"/>
    </source>
</evidence>
<accession>A0ABX1SK28</accession>
<comment type="similarity">
    <text evidence="2">Belongs to the class-V pyridoxal-phosphate-dependent aminotransferase family. NifS/IscS subfamily.</text>
</comment>
<evidence type="ECO:0000313" key="11">
    <source>
        <dbReference type="EMBL" id="NMI00742.1"/>
    </source>
</evidence>
<protein>
    <submittedName>
        <fullName evidence="11">Cysteine desulfurase</fullName>
    </submittedName>
</protein>
<comment type="cofactor">
    <cofactor evidence="1">
        <name>pyridoxal 5'-phosphate</name>
        <dbReference type="ChEBI" id="CHEBI:597326"/>
    </cofactor>
</comment>
<evidence type="ECO:0000256" key="8">
    <source>
        <dbReference type="ARBA" id="ARBA00050776"/>
    </source>
</evidence>
<dbReference type="Pfam" id="PF00266">
    <property type="entry name" value="Aminotran_5"/>
    <property type="match status" value="1"/>
</dbReference>
<dbReference type="InterPro" id="IPR015421">
    <property type="entry name" value="PyrdxlP-dep_Trfase_major"/>
</dbReference>
<name>A0ABX1SK28_9PSEU</name>
<dbReference type="Gene3D" id="3.90.1150.10">
    <property type="entry name" value="Aspartate Aminotransferase, domain 1"/>
    <property type="match status" value="1"/>
</dbReference>
<evidence type="ECO:0000256" key="7">
    <source>
        <dbReference type="ARBA" id="ARBA00023014"/>
    </source>
</evidence>
<evidence type="ECO:0000256" key="4">
    <source>
        <dbReference type="ARBA" id="ARBA00022723"/>
    </source>
</evidence>
<feature type="domain" description="Aminotransferase class V" evidence="10">
    <location>
        <begin position="39"/>
        <end position="415"/>
    </location>
</feature>
<dbReference type="Proteomes" id="UP000820669">
    <property type="component" value="Unassembled WGS sequence"/>
</dbReference>
<dbReference type="PANTHER" id="PTHR11601">
    <property type="entry name" value="CYSTEINE DESULFURYLASE FAMILY MEMBER"/>
    <property type="match status" value="1"/>
</dbReference>
<keyword evidence="4" id="KW-0479">Metal-binding</keyword>
<dbReference type="EMBL" id="JAAXLA010000063">
    <property type="protein sequence ID" value="NMI00742.1"/>
    <property type="molecule type" value="Genomic_DNA"/>
</dbReference>
<dbReference type="Gene3D" id="3.40.640.10">
    <property type="entry name" value="Type I PLP-dependent aspartate aminotransferase-like (Major domain)"/>
    <property type="match status" value="1"/>
</dbReference>
<evidence type="ECO:0000256" key="1">
    <source>
        <dbReference type="ARBA" id="ARBA00001933"/>
    </source>
</evidence>